<gene>
    <name evidence="1" type="ORF">L6164_008770</name>
</gene>
<sequence length="160" mass="17906">MAVKEFKQAIVTHKRRSKAPQEGIGLGTWLQVITNRGSCSMLNRWLLEAASNGKRLNALPIHMCDNKEYGALSKILASNRGYCQRCKCVVGLINLKCPNAHCRMMSEVQGIRPVTASQVAEYVLDDSLFVTFSSDSDSDEEILGGLYGLRSLRRSTKYRY</sequence>
<dbReference type="Proteomes" id="UP000828941">
    <property type="component" value="Chromosome 4"/>
</dbReference>
<dbReference type="EMBL" id="CM039429">
    <property type="protein sequence ID" value="KAI4348006.1"/>
    <property type="molecule type" value="Genomic_DNA"/>
</dbReference>
<accession>A0ACB9PHT7</accession>
<evidence type="ECO:0000313" key="2">
    <source>
        <dbReference type="Proteomes" id="UP000828941"/>
    </source>
</evidence>
<protein>
    <submittedName>
        <fullName evidence="1">Uncharacterized protein</fullName>
    </submittedName>
</protein>
<comment type="caution">
    <text evidence="1">The sequence shown here is derived from an EMBL/GenBank/DDBJ whole genome shotgun (WGS) entry which is preliminary data.</text>
</comment>
<proteinExistence type="predicted"/>
<name>A0ACB9PHT7_BAUVA</name>
<evidence type="ECO:0000313" key="1">
    <source>
        <dbReference type="EMBL" id="KAI4348006.1"/>
    </source>
</evidence>
<organism evidence="1 2">
    <name type="scientific">Bauhinia variegata</name>
    <name type="common">Purple orchid tree</name>
    <name type="synonym">Phanera variegata</name>
    <dbReference type="NCBI Taxonomy" id="167791"/>
    <lineage>
        <taxon>Eukaryota</taxon>
        <taxon>Viridiplantae</taxon>
        <taxon>Streptophyta</taxon>
        <taxon>Embryophyta</taxon>
        <taxon>Tracheophyta</taxon>
        <taxon>Spermatophyta</taxon>
        <taxon>Magnoliopsida</taxon>
        <taxon>eudicotyledons</taxon>
        <taxon>Gunneridae</taxon>
        <taxon>Pentapetalae</taxon>
        <taxon>rosids</taxon>
        <taxon>fabids</taxon>
        <taxon>Fabales</taxon>
        <taxon>Fabaceae</taxon>
        <taxon>Cercidoideae</taxon>
        <taxon>Cercideae</taxon>
        <taxon>Bauhiniinae</taxon>
        <taxon>Bauhinia</taxon>
    </lineage>
</organism>
<keyword evidence="2" id="KW-1185">Reference proteome</keyword>
<reference evidence="1 2" key="1">
    <citation type="journal article" date="2022" name="DNA Res.">
        <title>Chromosomal-level genome assembly of the orchid tree Bauhinia variegata (Leguminosae; Cercidoideae) supports the allotetraploid origin hypothesis of Bauhinia.</title>
        <authorList>
            <person name="Zhong Y."/>
            <person name="Chen Y."/>
            <person name="Zheng D."/>
            <person name="Pang J."/>
            <person name="Liu Y."/>
            <person name="Luo S."/>
            <person name="Meng S."/>
            <person name="Qian L."/>
            <person name="Wei D."/>
            <person name="Dai S."/>
            <person name="Zhou R."/>
        </authorList>
    </citation>
    <scope>NUCLEOTIDE SEQUENCE [LARGE SCALE GENOMIC DNA]</scope>
    <source>
        <strain evidence="1">BV-YZ2020</strain>
    </source>
</reference>